<dbReference type="KEGG" id="vg:24723304"/>
<evidence type="ECO:0000313" key="1">
    <source>
        <dbReference type="EMBL" id="AHJ87078.1"/>
    </source>
</evidence>
<reference evidence="2" key="1">
    <citation type="submission" date="2014-01" db="EMBL/GenBank/DDBJ databases">
        <title>Genomic and Proteomic Analysis of Broad Host Range Virulent Bacillus Group Phage BCP8-2 Leading To the Creation of New Genus within Myoviruses.</title>
        <authorList>
            <person name="Bandara N."/>
            <person name="Asare P.T."/>
            <person name="Kim K.P."/>
        </authorList>
    </citation>
    <scope>NUCLEOTIDE SEQUENCE [LARGE SCALE GENOMIC DNA]</scope>
</reference>
<accession>A0A0E3D9Q0</accession>
<protein>
    <submittedName>
        <fullName evidence="1">Uncharacterized protein</fullName>
    </submittedName>
</protein>
<dbReference type="OrthoDB" id="24728at10239"/>
<gene>
    <name evidence="1" type="ORF">BCP8-2_040</name>
</gene>
<proteinExistence type="predicted"/>
<evidence type="ECO:0000313" key="2">
    <source>
        <dbReference type="Proteomes" id="UP000033014"/>
    </source>
</evidence>
<name>A0A0E3D9Q0_9CAUD</name>
<dbReference type="GeneID" id="24723304"/>
<dbReference type="RefSeq" id="YP_009149601.1">
    <property type="nucleotide sequence ID" value="NC_027355.1"/>
</dbReference>
<sequence>MKREKYKLSPDATRELMMRLAKRAQELGVELDREALLDITKKEDYNGEPLFTPNKEGS</sequence>
<reference evidence="1 2" key="2">
    <citation type="journal article" date="2015" name="Arch. Virol.">
        <title>Complete genome sequence analysis and identification of putative metallo-beta-lactamase and SpoIIIE homologs in Bacillus cereus group phage BCP8-2, a new member of the proposed Bastille-like group.</title>
        <authorList>
            <person name="Asare P.T."/>
            <person name="Bandara N."/>
            <person name="Jeong T.Y."/>
            <person name="Ryu S."/>
            <person name="Klumpp J."/>
            <person name="Kim K.P."/>
        </authorList>
    </citation>
    <scope>NUCLEOTIDE SEQUENCE [LARGE SCALE GENOMIC DNA]</scope>
    <source>
        <strain evidence="1">BCP8-2</strain>
    </source>
</reference>
<dbReference type="EMBL" id="KJ081346">
    <property type="protein sequence ID" value="AHJ87078.1"/>
    <property type="molecule type" value="Genomic_DNA"/>
</dbReference>
<keyword evidence="2" id="KW-1185">Reference proteome</keyword>
<organism evidence="1 2">
    <name type="scientific">Bacillus phage BCP8-2</name>
    <dbReference type="NCBI Taxonomy" id="1129192"/>
    <lineage>
        <taxon>Viruses</taxon>
        <taxon>Duplodnaviria</taxon>
        <taxon>Heunggongvirae</taxon>
        <taxon>Uroviricota</taxon>
        <taxon>Caudoviricetes</taxon>
        <taxon>Herelleviridae</taxon>
        <taxon>Bastillevirinae</taxon>
        <taxon>Caeruleovirus</taxon>
        <taxon>Caeruleovirus BCP82</taxon>
    </lineage>
</organism>
<dbReference type="Proteomes" id="UP000033014">
    <property type="component" value="Segment"/>
</dbReference>